<sequence>MARIRIYLARHLCTAPRPQKEADALAAAGHEVTVHGVCFDPVSADRDAQLAQGRAWRWAPVADFTAKGQATCWLVARLRHRLARDWFALTGRVTSEVWGYAQGALMRHALQDPADLTIVHSEGGLAIAAELHRRGQRIGVDYEDWFSRDLPTDQQRGRPVERLAELEATLGRATPYATTTSRALAQALATQFKGPAPSVIYNTFPAGPEPEVTSANGRAVALHWFSQVIGPGRGLECLMAALPGLTFNWMLHLRGEISSPYKNELLARLPAELSSRIQFHPTVSHDQLATAIARHDIGLALEESTIPSRNLTLTNKFFHYLQSGLAVVASDTAGHREGLALAPGAGVIFPAGNAEALASALNRLAADPDSLLAARKAARNAFVATLAHETQAARYAALASAALAH</sequence>
<dbReference type="RefSeq" id="WP_129047891.1">
    <property type="nucleotide sequence ID" value="NZ_SDHX01000001.1"/>
</dbReference>
<keyword evidence="4" id="KW-1185">Reference proteome</keyword>
<dbReference type="AlphaFoldDB" id="A0A4Q1CBN5"/>
<gene>
    <name evidence="3" type="ORF">ESB00_11840</name>
</gene>
<accession>A0A4Q1CBN5</accession>
<dbReference type="PANTHER" id="PTHR12526">
    <property type="entry name" value="GLYCOSYLTRANSFERASE"/>
    <property type="match status" value="1"/>
</dbReference>
<keyword evidence="1" id="KW-0328">Glycosyltransferase</keyword>
<name>A0A4Q1CBN5_9BACT</name>
<comment type="caution">
    <text evidence="3">The sequence shown here is derived from an EMBL/GenBank/DDBJ whole genome shotgun (WGS) entry which is preliminary data.</text>
</comment>
<dbReference type="Proteomes" id="UP000290218">
    <property type="component" value="Unassembled WGS sequence"/>
</dbReference>
<evidence type="ECO:0000256" key="2">
    <source>
        <dbReference type="ARBA" id="ARBA00022679"/>
    </source>
</evidence>
<dbReference type="EMBL" id="SDHX01000001">
    <property type="protein sequence ID" value="RXK56523.1"/>
    <property type="molecule type" value="Genomic_DNA"/>
</dbReference>
<dbReference type="PANTHER" id="PTHR12526:SF510">
    <property type="entry name" value="D-INOSITOL 3-PHOSPHATE GLYCOSYLTRANSFERASE"/>
    <property type="match status" value="1"/>
</dbReference>
<dbReference type="OrthoDB" id="9783380at2"/>
<evidence type="ECO:0000313" key="3">
    <source>
        <dbReference type="EMBL" id="RXK56523.1"/>
    </source>
</evidence>
<dbReference type="GO" id="GO:0016757">
    <property type="term" value="F:glycosyltransferase activity"/>
    <property type="evidence" value="ECO:0007669"/>
    <property type="project" value="UniProtKB-KW"/>
</dbReference>
<evidence type="ECO:0000256" key="1">
    <source>
        <dbReference type="ARBA" id="ARBA00022676"/>
    </source>
</evidence>
<dbReference type="Gene3D" id="3.40.50.2000">
    <property type="entry name" value="Glycogen Phosphorylase B"/>
    <property type="match status" value="1"/>
</dbReference>
<evidence type="ECO:0000313" key="4">
    <source>
        <dbReference type="Proteomes" id="UP000290218"/>
    </source>
</evidence>
<proteinExistence type="predicted"/>
<dbReference type="SUPFAM" id="SSF53756">
    <property type="entry name" value="UDP-Glycosyltransferase/glycogen phosphorylase"/>
    <property type="match status" value="1"/>
</dbReference>
<protein>
    <submittedName>
        <fullName evidence="3">Glycosyltransferase</fullName>
    </submittedName>
</protein>
<dbReference type="Pfam" id="PF13692">
    <property type="entry name" value="Glyco_trans_1_4"/>
    <property type="match status" value="1"/>
</dbReference>
<keyword evidence="2 3" id="KW-0808">Transferase</keyword>
<organism evidence="3 4">
    <name type="scientific">Oleiharenicola lentus</name>
    <dbReference type="NCBI Taxonomy" id="2508720"/>
    <lineage>
        <taxon>Bacteria</taxon>
        <taxon>Pseudomonadati</taxon>
        <taxon>Verrucomicrobiota</taxon>
        <taxon>Opitutia</taxon>
        <taxon>Opitutales</taxon>
        <taxon>Opitutaceae</taxon>
        <taxon>Oleiharenicola</taxon>
    </lineage>
</organism>
<reference evidence="3 4" key="1">
    <citation type="submission" date="2019-01" db="EMBL/GenBank/DDBJ databases">
        <title>Lacunisphaera sp. strain TWA-58.</title>
        <authorList>
            <person name="Chen W.-M."/>
        </authorList>
    </citation>
    <scope>NUCLEOTIDE SEQUENCE [LARGE SCALE GENOMIC DNA]</scope>
    <source>
        <strain evidence="3 4">TWA-58</strain>
    </source>
</reference>